<dbReference type="InterPro" id="IPR038186">
    <property type="entry name" value="CHAD_dom_sf"/>
</dbReference>
<evidence type="ECO:0000313" key="3">
    <source>
        <dbReference type="EMBL" id="MBC5766641.1"/>
    </source>
</evidence>
<gene>
    <name evidence="3" type="ORF">H8R02_19385</name>
</gene>
<dbReference type="SMART" id="SM00880">
    <property type="entry name" value="CHAD"/>
    <property type="match status" value="1"/>
</dbReference>
<sequence>MGEFEIKLHVPADRLASLKAAVQRGGARRERLRARYFDTQDGALARQRIGLRLRQEGSDWVQTVKAEGDGLLHRTEHNVTLARGDAAEVRVERHHGSDAGDALARALRGTKDGALVEVYRTDIERTRRDLVAGTTTVEVALDVGAIRAGRRKADVCEIEFELKAGSREVAVELAQQWCERHGLWLDTASKAMRGERLARGLKLAPPAGFEAPRRLRKLRQHSAVRALAGAALRQVLGNGSEIARGAWDEEHVHQMRVGLRRLRTALHELEGLEALATPGDMAVLAAAFRALGAQRDAAHLQPKLLESMRADGAPPLELPPAASVAPDPQQVARDLRLQAVLLQLLGRLSATAPPREPGPGAVRRHIGQRLAALHRHVVKDGGRFEDLPHEEQHGLRKRFKRLRYLAEAAAGLYEARKVEAFTNALKPVQDALGEFQDEWVAAGFWRARAAGDPNAWFAVGWLQARRAAGVARCASACRRYAKHATPFWS</sequence>
<dbReference type="RefSeq" id="WP_187083126.1">
    <property type="nucleotide sequence ID" value="NZ_JACORU010000007.1"/>
</dbReference>
<dbReference type="EMBL" id="JACORU010000007">
    <property type="protein sequence ID" value="MBC5766641.1"/>
    <property type="molecule type" value="Genomic_DNA"/>
</dbReference>
<feature type="domain" description="CYTH" evidence="1">
    <location>
        <begin position="1"/>
        <end position="201"/>
    </location>
</feature>
<dbReference type="InterPro" id="IPR033469">
    <property type="entry name" value="CYTH-like_dom_sf"/>
</dbReference>
<dbReference type="SMART" id="SM01118">
    <property type="entry name" value="CYTH"/>
    <property type="match status" value="1"/>
</dbReference>
<evidence type="ECO:0000259" key="1">
    <source>
        <dbReference type="PROSITE" id="PS51707"/>
    </source>
</evidence>
<organism evidence="3 4">
    <name type="scientific">Ramlibacter albus</name>
    <dbReference type="NCBI Taxonomy" id="2079448"/>
    <lineage>
        <taxon>Bacteria</taxon>
        <taxon>Pseudomonadati</taxon>
        <taxon>Pseudomonadota</taxon>
        <taxon>Betaproteobacteria</taxon>
        <taxon>Burkholderiales</taxon>
        <taxon>Comamonadaceae</taxon>
        <taxon>Ramlibacter</taxon>
    </lineage>
</organism>
<dbReference type="Pfam" id="PF05235">
    <property type="entry name" value="CHAD"/>
    <property type="match status" value="1"/>
</dbReference>
<dbReference type="PROSITE" id="PS51708">
    <property type="entry name" value="CHAD"/>
    <property type="match status" value="1"/>
</dbReference>
<proteinExistence type="predicted"/>
<dbReference type="SUPFAM" id="SSF55154">
    <property type="entry name" value="CYTH-like phosphatases"/>
    <property type="match status" value="1"/>
</dbReference>
<comment type="caution">
    <text evidence="3">The sequence shown here is derived from an EMBL/GenBank/DDBJ whole genome shotgun (WGS) entry which is preliminary data.</text>
</comment>
<dbReference type="InterPro" id="IPR039013">
    <property type="entry name" value="YgiF"/>
</dbReference>
<dbReference type="GO" id="GO:0046872">
    <property type="term" value="F:metal ion binding"/>
    <property type="evidence" value="ECO:0007669"/>
    <property type="project" value="TreeGrafter"/>
</dbReference>
<evidence type="ECO:0000313" key="4">
    <source>
        <dbReference type="Proteomes" id="UP000596827"/>
    </source>
</evidence>
<dbReference type="Gene3D" id="2.40.320.10">
    <property type="entry name" value="Hypothetical Protein Pfu-838710-001"/>
    <property type="match status" value="1"/>
</dbReference>
<protein>
    <submittedName>
        <fullName evidence="3">CHAD domain-containing protein</fullName>
    </submittedName>
</protein>
<feature type="domain" description="CHAD" evidence="2">
    <location>
        <begin position="217"/>
        <end position="489"/>
    </location>
</feature>
<keyword evidence="4" id="KW-1185">Reference proteome</keyword>
<name>A0A923S3P6_9BURK</name>
<dbReference type="CDD" id="cd07756">
    <property type="entry name" value="CYTH-like_Pase_CHAD"/>
    <property type="match status" value="1"/>
</dbReference>
<evidence type="ECO:0000259" key="2">
    <source>
        <dbReference type="PROSITE" id="PS51708"/>
    </source>
</evidence>
<dbReference type="PANTHER" id="PTHR39569">
    <property type="entry name" value="INORGANIC TRIPHOSPHATASE"/>
    <property type="match status" value="1"/>
</dbReference>
<dbReference type="AlphaFoldDB" id="A0A923S3P6"/>
<dbReference type="Proteomes" id="UP000596827">
    <property type="component" value="Unassembled WGS sequence"/>
</dbReference>
<dbReference type="GO" id="GO:0050355">
    <property type="term" value="F:inorganic triphosphate phosphatase activity"/>
    <property type="evidence" value="ECO:0007669"/>
    <property type="project" value="InterPro"/>
</dbReference>
<reference evidence="3" key="1">
    <citation type="submission" date="2020-08" db="EMBL/GenBank/DDBJ databases">
        <title>Ramlibacter sp. GTP1 16S ribosomal RNA gene genome sequencing and assembly.</title>
        <authorList>
            <person name="Kang M."/>
        </authorList>
    </citation>
    <scope>NUCLEOTIDE SEQUENCE</scope>
    <source>
        <strain evidence="3">GTP1</strain>
    </source>
</reference>
<dbReference type="PANTHER" id="PTHR39569:SF1">
    <property type="entry name" value="INORGANIC TRIPHOSPHATASE"/>
    <property type="match status" value="1"/>
</dbReference>
<dbReference type="Gene3D" id="1.40.20.10">
    <property type="entry name" value="CHAD domain"/>
    <property type="match status" value="1"/>
</dbReference>
<dbReference type="InterPro" id="IPR023577">
    <property type="entry name" value="CYTH_domain"/>
</dbReference>
<dbReference type="InterPro" id="IPR007899">
    <property type="entry name" value="CHAD_dom"/>
</dbReference>
<accession>A0A923S3P6</accession>
<dbReference type="PROSITE" id="PS51707">
    <property type="entry name" value="CYTH"/>
    <property type="match status" value="1"/>
</dbReference>
<dbReference type="Pfam" id="PF01928">
    <property type="entry name" value="CYTH"/>
    <property type="match status" value="1"/>
</dbReference>